<keyword evidence="2 5" id="KW-0812">Transmembrane</keyword>
<feature type="transmembrane region" description="Helical" evidence="5">
    <location>
        <begin position="397"/>
        <end position="419"/>
    </location>
</feature>
<evidence type="ECO:0000313" key="8">
    <source>
        <dbReference type="Proteomes" id="UP000307173"/>
    </source>
</evidence>
<organism evidence="7 8">
    <name type="scientific">Pichia inconspicua</name>
    <dbReference type="NCBI Taxonomy" id="52247"/>
    <lineage>
        <taxon>Eukaryota</taxon>
        <taxon>Fungi</taxon>
        <taxon>Dikarya</taxon>
        <taxon>Ascomycota</taxon>
        <taxon>Saccharomycotina</taxon>
        <taxon>Pichiomycetes</taxon>
        <taxon>Pichiales</taxon>
        <taxon>Pichiaceae</taxon>
        <taxon>Pichia</taxon>
    </lineage>
</organism>
<dbReference type="OrthoDB" id="9986881at2759"/>
<keyword evidence="8" id="KW-1185">Reference proteome</keyword>
<dbReference type="Proteomes" id="UP000307173">
    <property type="component" value="Unassembled WGS sequence"/>
</dbReference>
<dbReference type="PANTHER" id="PTHR23502">
    <property type="entry name" value="MAJOR FACILITATOR SUPERFAMILY"/>
    <property type="match status" value="1"/>
</dbReference>
<evidence type="ECO:0000256" key="2">
    <source>
        <dbReference type="ARBA" id="ARBA00022692"/>
    </source>
</evidence>
<feature type="transmembrane region" description="Helical" evidence="5">
    <location>
        <begin position="465"/>
        <end position="487"/>
    </location>
</feature>
<dbReference type="InterPro" id="IPR020846">
    <property type="entry name" value="MFS_dom"/>
</dbReference>
<evidence type="ECO:0000256" key="4">
    <source>
        <dbReference type="ARBA" id="ARBA00023136"/>
    </source>
</evidence>
<dbReference type="STRING" id="52247.A0A4T0WZE0"/>
<keyword evidence="4 5" id="KW-0472">Membrane</keyword>
<name>A0A4T0WZE0_9ASCO</name>
<proteinExistence type="predicted"/>
<feature type="transmembrane region" description="Helical" evidence="5">
    <location>
        <begin position="290"/>
        <end position="313"/>
    </location>
</feature>
<comment type="caution">
    <text evidence="7">The sequence shown here is derived from an EMBL/GenBank/DDBJ whole genome shotgun (WGS) entry which is preliminary data.</text>
</comment>
<dbReference type="CDD" id="cd17323">
    <property type="entry name" value="MFS_Tpo1_MDR_like"/>
    <property type="match status" value="1"/>
</dbReference>
<dbReference type="PROSITE" id="PS50850">
    <property type="entry name" value="MFS"/>
    <property type="match status" value="1"/>
</dbReference>
<dbReference type="Pfam" id="PF07690">
    <property type="entry name" value="MFS_1"/>
    <property type="match status" value="1"/>
</dbReference>
<dbReference type="AlphaFoldDB" id="A0A4T0WZE0"/>
<feature type="transmembrane region" description="Helical" evidence="5">
    <location>
        <begin position="96"/>
        <end position="116"/>
    </location>
</feature>
<feature type="transmembrane region" description="Helical" evidence="5">
    <location>
        <begin position="333"/>
        <end position="352"/>
    </location>
</feature>
<feature type="transmembrane region" description="Helical" evidence="5">
    <location>
        <begin position="128"/>
        <end position="146"/>
    </location>
</feature>
<feature type="transmembrane region" description="Helical" evidence="5">
    <location>
        <begin position="219"/>
        <end position="238"/>
    </location>
</feature>
<accession>A0A4T0WZE0</accession>
<dbReference type="InterPro" id="IPR036259">
    <property type="entry name" value="MFS_trans_sf"/>
</dbReference>
<dbReference type="GO" id="GO:0005886">
    <property type="term" value="C:plasma membrane"/>
    <property type="evidence" value="ECO:0007669"/>
    <property type="project" value="TreeGrafter"/>
</dbReference>
<dbReference type="Gene3D" id="1.20.1250.20">
    <property type="entry name" value="MFS general substrate transporter like domains"/>
    <property type="match status" value="1"/>
</dbReference>
<feature type="transmembrane region" description="Helical" evidence="5">
    <location>
        <begin position="186"/>
        <end position="207"/>
    </location>
</feature>
<dbReference type="FunFam" id="1.20.1250.20:FF:000011">
    <property type="entry name" value="MFS multidrug transporter, putative"/>
    <property type="match status" value="1"/>
</dbReference>
<evidence type="ECO:0000256" key="5">
    <source>
        <dbReference type="SAM" id="Phobius"/>
    </source>
</evidence>
<dbReference type="SUPFAM" id="SSF103473">
    <property type="entry name" value="MFS general substrate transporter"/>
    <property type="match status" value="1"/>
</dbReference>
<reference evidence="7 8" key="1">
    <citation type="journal article" date="2019" name="Front. Genet.">
        <title>Whole-Genome Sequencing of the Opportunistic Yeast Pathogen Candida inconspicua Uncovers Its Hybrid Origin.</title>
        <authorList>
            <person name="Mixao V."/>
            <person name="Hansen A.P."/>
            <person name="Saus E."/>
            <person name="Boekhout T."/>
            <person name="Lass-Florl C."/>
            <person name="Gabaldon T."/>
        </authorList>
    </citation>
    <scope>NUCLEOTIDE SEQUENCE [LARGE SCALE GENOMIC DNA]</scope>
    <source>
        <strain evidence="7 8">CBS 180</strain>
    </source>
</reference>
<protein>
    <recommendedName>
        <fullName evidence="6">Major facilitator superfamily (MFS) profile domain-containing protein</fullName>
    </recommendedName>
</protein>
<dbReference type="EMBL" id="SELW01000519">
    <property type="protein sequence ID" value="TID23833.1"/>
    <property type="molecule type" value="Genomic_DNA"/>
</dbReference>
<evidence type="ECO:0000313" key="7">
    <source>
        <dbReference type="EMBL" id="TID23833.1"/>
    </source>
</evidence>
<feature type="transmembrane region" description="Helical" evidence="5">
    <location>
        <begin position="372"/>
        <end position="391"/>
    </location>
</feature>
<feature type="transmembrane region" description="Helical" evidence="5">
    <location>
        <begin position="152"/>
        <end position="174"/>
    </location>
</feature>
<evidence type="ECO:0000256" key="3">
    <source>
        <dbReference type="ARBA" id="ARBA00022989"/>
    </source>
</evidence>
<dbReference type="InterPro" id="IPR011701">
    <property type="entry name" value="MFS"/>
</dbReference>
<evidence type="ECO:0000256" key="1">
    <source>
        <dbReference type="ARBA" id="ARBA00004141"/>
    </source>
</evidence>
<sequence>MSIEDSLEKQISEVEIQESPLSAINNCDELLIDETGLASFRLDSLKRPRNWPIRTKLAYTINYSLVTFAAQFNSTTTSSAYFTDKMKESFQLGREVSLLTITLYILGIAFGPMIFAPLSELYGRKIGVLIPFFISSLFTFATAIAYNVPSIMVSRFLSGFFAGAPIVSAGGVLSDLWDPTYRGAAFALYACFVANGASFGPVISSLLIHSDENVNSWRIPQYFCGICGMVIFVLMMFFTKETFEPVILQKRVREEKIKCSNWIIHTESDKKHLNLKEVITNHVFRPFMMLTIPIVFIMALFASYVYGIFYLMITNISTSYEITRGWKGTITNVPNVSLFLGVLIGCLFNMIWALKYAKLAQKQAEPVPELRFPIVMIMGWLMPAGIFVFGWTSKPDIHWIVPCIGICMVGAGFITIFQGSLNYLVDAYSKYSASVIAANTFLRSIFAAAFPLFAKQLFANLGVQIGSTVIAVIALGMIPIPFFLYIFGQRIRNKKAHLYKN</sequence>
<feature type="domain" description="Major facilitator superfamily (MFS) profile" evidence="6">
    <location>
        <begin position="59"/>
        <end position="491"/>
    </location>
</feature>
<gene>
    <name evidence="7" type="ORF">CANINC_003125</name>
</gene>
<evidence type="ECO:0000259" key="6">
    <source>
        <dbReference type="PROSITE" id="PS50850"/>
    </source>
</evidence>
<comment type="subcellular location">
    <subcellularLocation>
        <location evidence="1">Membrane</location>
        <topology evidence="1">Multi-pass membrane protein</topology>
    </subcellularLocation>
</comment>
<keyword evidence="3 5" id="KW-1133">Transmembrane helix</keyword>
<dbReference type="PANTHER" id="PTHR23502:SF190">
    <property type="entry name" value="YALI0F08063P"/>
    <property type="match status" value="1"/>
</dbReference>
<dbReference type="GO" id="GO:0022857">
    <property type="term" value="F:transmembrane transporter activity"/>
    <property type="evidence" value="ECO:0007669"/>
    <property type="project" value="InterPro"/>
</dbReference>